<dbReference type="Proteomes" id="UP000008743">
    <property type="component" value="Unassembled WGS sequence"/>
</dbReference>
<dbReference type="AlphaFoldDB" id="A0A0D2VL45"/>
<evidence type="ECO:0000313" key="1">
    <source>
        <dbReference type="EMBL" id="KJE90822.1"/>
    </source>
</evidence>
<protein>
    <submittedName>
        <fullName evidence="1">Uncharacterized protein</fullName>
    </submittedName>
</protein>
<reference evidence="2" key="1">
    <citation type="submission" date="2011-02" db="EMBL/GenBank/DDBJ databases">
        <title>The Genome Sequence of Capsaspora owczarzaki ATCC 30864.</title>
        <authorList>
            <person name="Russ C."/>
            <person name="Cuomo C."/>
            <person name="Burger G."/>
            <person name="Gray M.W."/>
            <person name="Holland P.W.H."/>
            <person name="King N."/>
            <person name="Lang F.B.F."/>
            <person name="Roger A.J."/>
            <person name="Ruiz-Trillo I."/>
            <person name="Young S.K."/>
            <person name="Zeng Q."/>
            <person name="Gargeya S."/>
            <person name="Alvarado L."/>
            <person name="Berlin A."/>
            <person name="Chapman S.B."/>
            <person name="Chen Z."/>
            <person name="Freedman E."/>
            <person name="Gellesch M."/>
            <person name="Goldberg J."/>
            <person name="Griggs A."/>
            <person name="Gujja S."/>
            <person name="Heilman E."/>
            <person name="Heiman D."/>
            <person name="Howarth C."/>
            <person name="Mehta T."/>
            <person name="Neiman D."/>
            <person name="Pearson M."/>
            <person name="Roberts A."/>
            <person name="Saif S."/>
            <person name="Shea T."/>
            <person name="Shenoy N."/>
            <person name="Sisk P."/>
            <person name="Stolte C."/>
            <person name="Sykes S."/>
            <person name="White J."/>
            <person name="Yandava C."/>
            <person name="Haas B."/>
            <person name="Nusbaum C."/>
            <person name="Birren B."/>
        </authorList>
    </citation>
    <scope>NUCLEOTIDE SEQUENCE</scope>
    <source>
        <strain evidence="2">ATCC 30864</strain>
    </source>
</reference>
<organism evidence="1 2">
    <name type="scientific">Capsaspora owczarzaki (strain ATCC 30864)</name>
    <dbReference type="NCBI Taxonomy" id="595528"/>
    <lineage>
        <taxon>Eukaryota</taxon>
        <taxon>Filasterea</taxon>
        <taxon>Capsaspora</taxon>
    </lineage>
</organism>
<keyword evidence="2" id="KW-1185">Reference proteome</keyword>
<dbReference type="EMBL" id="KE346362">
    <property type="protein sequence ID" value="KJE90822.1"/>
    <property type="molecule type" value="Genomic_DNA"/>
</dbReference>
<proteinExistence type="predicted"/>
<gene>
    <name evidence="1" type="ORF">CAOG_009491</name>
</gene>
<name>A0A0D2VL45_CAPO3</name>
<sequence length="147" mass="15766">MLVGKPHKVWWYRQGAAALMGGGGSRGTSLWGAGAGTGRRCGSTTEQLKAERLPQQRGGILLASHAQKTMHFDRNHVRHRVTSGVAVRDGSQSAVKVVVLDERVADQRSAFARREPGEGVWQIAGLDADQRRAPANCLLGSQLSEVG</sequence>
<dbReference type="InParanoid" id="A0A0D2VL45"/>
<evidence type="ECO:0000313" key="2">
    <source>
        <dbReference type="Proteomes" id="UP000008743"/>
    </source>
</evidence>
<accession>A0A0D2VL45</accession>